<protein>
    <submittedName>
        <fullName evidence="2">Uncharacterized protein</fullName>
    </submittedName>
</protein>
<dbReference type="AlphaFoldDB" id="A0A9X2KMY8"/>
<keyword evidence="1" id="KW-1133">Transmembrane helix</keyword>
<keyword evidence="1" id="KW-0812">Transmembrane</keyword>
<keyword evidence="1" id="KW-0472">Membrane</keyword>
<accession>A0A9X2KMY8</accession>
<name>A0A9X2KMY8_9SPHN</name>
<dbReference type="RefSeq" id="WP_254295608.1">
    <property type="nucleotide sequence ID" value="NZ_JAMLDX010000017.1"/>
</dbReference>
<organism evidence="2 3">
    <name type="scientific">Sphingomonas tagetis</name>
    <dbReference type="NCBI Taxonomy" id="2949092"/>
    <lineage>
        <taxon>Bacteria</taxon>
        <taxon>Pseudomonadati</taxon>
        <taxon>Pseudomonadota</taxon>
        <taxon>Alphaproteobacteria</taxon>
        <taxon>Sphingomonadales</taxon>
        <taxon>Sphingomonadaceae</taxon>
        <taxon>Sphingomonas</taxon>
    </lineage>
</organism>
<comment type="caution">
    <text evidence="2">The sequence shown here is derived from an EMBL/GenBank/DDBJ whole genome shotgun (WGS) entry which is preliminary data.</text>
</comment>
<gene>
    <name evidence="2" type="ORF">M9978_17890</name>
</gene>
<evidence type="ECO:0000313" key="3">
    <source>
        <dbReference type="Proteomes" id="UP001139451"/>
    </source>
</evidence>
<reference evidence="2" key="1">
    <citation type="submission" date="2022-05" db="EMBL/GenBank/DDBJ databases">
        <title>Sphingomonas sp. strain MG17 Genome sequencing and assembly.</title>
        <authorList>
            <person name="Kim I."/>
        </authorList>
    </citation>
    <scope>NUCLEOTIDE SEQUENCE</scope>
    <source>
        <strain evidence="2">MG17</strain>
    </source>
</reference>
<feature type="transmembrane region" description="Helical" evidence="1">
    <location>
        <begin position="26"/>
        <end position="46"/>
    </location>
</feature>
<evidence type="ECO:0000256" key="1">
    <source>
        <dbReference type="SAM" id="Phobius"/>
    </source>
</evidence>
<keyword evidence="3" id="KW-1185">Reference proteome</keyword>
<sequence length="176" mass="18993">MTQNAASTDYPDGIDPRHAEGRGANWNWLSLAVLGAVMLAALLGAFGGGKTRPLTVAAAEAQLDVATPRVIRNGEFFETRVRIEARRPIAKAVLVVPESLWRDMTINSMIPAPSEEKAEKGEFRFDYGAMKTGDVLDIKIDGQINPPLFAGTQGGVALYDGERRIAAIAFDIKVLP</sequence>
<dbReference type="EMBL" id="JAMLDX010000017">
    <property type="protein sequence ID" value="MCP3732295.1"/>
    <property type="molecule type" value="Genomic_DNA"/>
</dbReference>
<evidence type="ECO:0000313" key="2">
    <source>
        <dbReference type="EMBL" id="MCP3732295.1"/>
    </source>
</evidence>
<dbReference type="Proteomes" id="UP001139451">
    <property type="component" value="Unassembled WGS sequence"/>
</dbReference>
<proteinExistence type="predicted"/>